<name>A0A917YZT7_9ALTE</name>
<dbReference type="Proteomes" id="UP000606935">
    <property type="component" value="Unassembled WGS sequence"/>
</dbReference>
<gene>
    <name evidence="1" type="ORF">GCM10010982_19290</name>
</gene>
<reference evidence="1" key="2">
    <citation type="submission" date="2020-09" db="EMBL/GenBank/DDBJ databases">
        <authorList>
            <person name="Sun Q."/>
            <person name="Zhou Y."/>
        </authorList>
    </citation>
    <scope>NUCLEOTIDE SEQUENCE</scope>
    <source>
        <strain evidence="1">CGMCC 1.7086</strain>
    </source>
</reference>
<comment type="caution">
    <text evidence="1">The sequence shown here is derived from an EMBL/GenBank/DDBJ whole genome shotgun (WGS) entry which is preliminary data.</text>
</comment>
<evidence type="ECO:0008006" key="3">
    <source>
        <dbReference type="Google" id="ProtNLM"/>
    </source>
</evidence>
<dbReference type="InterPro" id="IPR029052">
    <property type="entry name" value="Metallo-depent_PP-like"/>
</dbReference>
<sequence>MASPTFILLQDLPYTDTQEYVYKNIIRPAILNSNADFVIHGGDMQGSKAICSRDGLKMLRDDLYSLMPERVFLTPGDNDWTDCDRPSNSKPVSEYKALSWLRELFYSPGPAGKPEWQLARQEGFPENARWLVDNSLFVTLHILGTVNGRQQVYLDAPDYALEQVEARDSANYSWLQDALTFASEHGASHLVVAAHADITVGEGKPACTRSQTRDCDPYQVYRQQLREAATEFGKPMLFIHGDTEPFCLDKGYGGTKAPNLWRLNGAGDYNLIDALRVDVRDSETEPFSIKALTGDAVPSKC</sequence>
<protein>
    <recommendedName>
        <fullName evidence="3">Calcineurin-like phosphoesterase domain-containing protein</fullName>
    </recommendedName>
</protein>
<dbReference type="RefSeq" id="WP_188693801.1">
    <property type="nucleotide sequence ID" value="NZ_BMLS01000002.1"/>
</dbReference>
<accession>A0A917YZT7</accession>
<dbReference type="SUPFAM" id="SSF56300">
    <property type="entry name" value="Metallo-dependent phosphatases"/>
    <property type="match status" value="1"/>
</dbReference>
<evidence type="ECO:0000313" key="1">
    <source>
        <dbReference type="EMBL" id="GGO69012.1"/>
    </source>
</evidence>
<evidence type="ECO:0000313" key="2">
    <source>
        <dbReference type="Proteomes" id="UP000606935"/>
    </source>
</evidence>
<keyword evidence="2" id="KW-1185">Reference proteome</keyword>
<organism evidence="1 2">
    <name type="scientific">Bowmanella pacifica</name>
    <dbReference type="NCBI Taxonomy" id="502051"/>
    <lineage>
        <taxon>Bacteria</taxon>
        <taxon>Pseudomonadati</taxon>
        <taxon>Pseudomonadota</taxon>
        <taxon>Gammaproteobacteria</taxon>
        <taxon>Alteromonadales</taxon>
        <taxon>Alteromonadaceae</taxon>
        <taxon>Bowmanella</taxon>
    </lineage>
</organism>
<dbReference type="AlphaFoldDB" id="A0A917YZT7"/>
<proteinExistence type="predicted"/>
<dbReference type="EMBL" id="BMLS01000002">
    <property type="protein sequence ID" value="GGO69012.1"/>
    <property type="molecule type" value="Genomic_DNA"/>
</dbReference>
<reference evidence="1" key="1">
    <citation type="journal article" date="2014" name="Int. J. Syst. Evol. Microbiol.">
        <title>Complete genome sequence of Corynebacterium casei LMG S-19264T (=DSM 44701T), isolated from a smear-ripened cheese.</title>
        <authorList>
            <consortium name="US DOE Joint Genome Institute (JGI-PGF)"/>
            <person name="Walter F."/>
            <person name="Albersmeier A."/>
            <person name="Kalinowski J."/>
            <person name="Ruckert C."/>
        </authorList>
    </citation>
    <scope>NUCLEOTIDE SEQUENCE</scope>
    <source>
        <strain evidence="1">CGMCC 1.7086</strain>
    </source>
</reference>